<dbReference type="PANTHER" id="PTHR24252">
    <property type="entry name" value="ACROSIN-RELATED"/>
    <property type="match status" value="1"/>
</dbReference>
<evidence type="ECO:0000256" key="6">
    <source>
        <dbReference type="SAM" id="SignalP"/>
    </source>
</evidence>
<dbReference type="PRINTS" id="PR00722">
    <property type="entry name" value="CHYMOTRYPSIN"/>
</dbReference>
<dbReference type="HOGENOM" id="CLU_006842_17_0_1"/>
<evidence type="ECO:0000313" key="8">
    <source>
        <dbReference type="EnsemblMetazoa" id="SMAR005534-PA"/>
    </source>
</evidence>
<dbReference type="GO" id="GO:0006508">
    <property type="term" value="P:proteolysis"/>
    <property type="evidence" value="ECO:0007669"/>
    <property type="project" value="UniProtKB-KW"/>
</dbReference>
<proteinExistence type="predicted"/>
<evidence type="ECO:0000256" key="3">
    <source>
        <dbReference type="ARBA" id="ARBA00022825"/>
    </source>
</evidence>
<dbReference type="InterPro" id="IPR009003">
    <property type="entry name" value="Peptidase_S1_PA"/>
</dbReference>
<accession>T1IWG7</accession>
<dbReference type="GO" id="GO:0004252">
    <property type="term" value="F:serine-type endopeptidase activity"/>
    <property type="evidence" value="ECO:0007669"/>
    <property type="project" value="InterPro"/>
</dbReference>
<dbReference type="AlphaFoldDB" id="T1IWG7"/>
<evidence type="ECO:0000313" key="9">
    <source>
        <dbReference type="Proteomes" id="UP000014500"/>
    </source>
</evidence>
<dbReference type="PhylomeDB" id="T1IWG7"/>
<protein>
    <recommendedName>
        <fullName evidence="7">Peptidase S1 domain-containing protein</fullName>
    </recommendedName>
</protein>
<dbReference type="InterPro" id="IPR001254">
    <property type="entry name" value="Trypsin_dom"/>
</dbReference>
<dbReference type="EnsemblMetazoa" id="SMAR005534-RA">
    <property type="protein sequence ID" value="SMAR005534-PA"/>
    <property type="gene ID" value="SMAR005534"/>
</dbReference>
<dbReference type="PROSITE" id="PS00135">
    <property type="entry name" value="TRYPSIN_SER"/>
    <property type="match status" value="1"/>
</dbReference>
<evidence type="ECO:0000259" key="7">
    <source>
        <dbReference type="PROSITE" id="PS50240"/>
    </source>
</evidence>
<evidence type="ECO:0000256" key="4">
    <source>
        <dbReference type="ARBA" id="ARBA00023157"/>
    </source>
</evidence>
<dbReference type="InterPro" id="IPR018114">
    <property type="entry name" value="TRYPSIN_HIS"/>
</dbReference>
<dbReference type="SMART" id="SM00020">
    <property type="entry name" value="Tryp_SPc"/>
    <property type="match status" value="1"/>
</dbReference>
<keyword evidence="3 5" id="KW-0720">Serine protease</keyword>
<feature type="domain" description="Peptidase S1" evidence="7">
    <location>
        <begin position="245"/>
        <end position="487"/>
    </location>
</feature>
<feature type="chain" id="PRO_5004590105" description="Peptidase S1 domain-containing protein" evidence="6">
    <location>
        <begin position="25"/>
        <end position="487"/>
    </location>
</feature>
<dbReference type="PANTHER" id="PTHR24252:SF7">
    <property type="entry name" value="HYALIN"/>
    <property type="match status" value="1"/>
</dbReference>
<sequence length="487" mass="53739">MHQKATNLYVFAILCSLTASSVIARGSSRVALCGIGAECSYIWECRQQNGIPHQVCLKGFLLGTCCHLPRIVDDVPCTRLDCTITTENYPFKLTASSQLKKSRSSITPGLVKFITRLPLETTPLTPLMTSTARYESVVRLSTYRDIRTSTASITSPRILEWAHTPAISDKTPLLTIIKSSIQFTTTPKFSDEKTNVLDKIKLTKVPFHAKPTNIQMKRSTTQVTIPKMDYKNECGIRPLAFDGRIVGGSASSFGQWPWQVLVKEVAFLGFFSRNKCGGVLISSSFVLTAAHCKPGFFKNFLVVLGEYDPASEYELYPIVERNVRKVHQHPNFVPSTFENDLALLELDKPVEFQLHIVPICLPTTDEDFTGAMGFVSGFGRLSSGGRHASVLNHVSVPILSKKQCQEYFKASDTRVNVKDTYLCAGYKEGGKDSCEGDSGGPLAVERSNGRWVLAGIVSNGIKCALPNSPGIYTKISKFADWIKKKLS</sequence>
<dbReference type="Pfam" id="PF00089">
    <property type="entry name" value="Trypsin"/>
    <property type="match status" value="1"/>
</dbReference>
<dbReference type="InterPro" id="IPR043504">
    <property type="entry name" value="Peptidase_S1_PA_chymotrypsin"/>
</dbReference>
<dbReference type="EMBL" id="JH431614">
    <property type="status" value="NOT_ANNOTATED_CDS"/>
    <property type="molecule type" value="Genomic_DNA"/>
</dbReference>
<dbReference type="PROSITE" id="PS50240">
    <property type="entry name" value="TRYPSIN_DOM"/>
    <property type="match status" value="1"/>
</dbReference>
<keyword evidence="9" id="KW-1185">Reference proteome</keyword>
<dbReference type="Gene3D" id="2.40.10.10">
    <property type="entry name" value="Trypsin-like serine proteases"/>
    <property type="match status" value="1"/>
</dbReference>
<dbReference type="Proteomes" id="UP000014500">
    <property type="component" value="Unassembled WGS sequence"/>
</dbReference>
<organism evidence="8 9">
    <name type="scientific">Strigamia maritima</name>
    <name type="common">European centipede</name>
    <name type="synonym">Geophilus maritimus</name>
    <dbReference type="NCBI Taxonomy" id="126957"/>
    <lineage>
        <taxon>Eukaryota</taxon>
        <taxon>Metazoa</taxon>
        <taxon>Ecdysozoa</taxon>
        <taxon>Arthropoda</taxon>
        <taxon>Myriapoda</taxon>
        <taxon>Chilopoda</taxon>
        <taxon>Pleurostigmophora</taxon>
        <taxon>Geophilomorpha</taxon>
        <taxon>Linotaeniidae</taxon>
        <taxon>Strigamia</taxon>
    </lineage>
</organism>
<reference evidence="9" key="1">
    <citation type="submission" date="2011-05" db="EMBL/GenBank/DDBJ databases">
        <authorList>
            <person name="Richards S.R."/>
            <person name="Qu J."/>
            <person name="Jiang H."/>
            <person name="Jhangiani S.N."/>
            <person name="Agravi P."/>
            <person name="Goodspeed R."/>
            <person name="Gross S."/>
            <person name="Mandapat C."/>
            <person name="Jackson L."/>
            <person name="Mathew T."/>
            <person name="Pu L."/>
            <person name="Thornton R."/>
            <person name="Saada N."/>
            <person name="Wilczek-Boney K.B."/>
            <person name="Lee S."/>
            <person name="Kovar C."/>
            <person name="Wu Y."/>
            <person name="Scherer S.E."/>
            <person name="Worley K.C."/>
            <person name="Muzny D.M."/>
            <person name="Gibbs R."/>
        </authorList>
    </citation>
    <scope>NUCLEOTIDE SEQUENCE</scope>
    <source>
        <strain evidence="9">Brora</strain>
    </source>
</reference>
<keyword evidence="6" id="KW-0732">Signal</keyword>
<dbReference type="OMA" id="ENIRHEE"/>
<evidence type="ECO:0000256" key="1">
    <source>
        <dbReference type="ARBA" id="ARBA00022670"/>
    </source>
</evidence>
<keyword evidence="4" id="KW-1015">Disulfide bond</keyword>
<keyword evidence="2 5" id="KW-0378">Hydrolase</keyword>
<dbReference type="InterPro" id="IPR001314">
    <property type="entry name" value="Peptidase_S1A"/>
</dbReference>
<dbReference type="eggNOG" id="KOG3627">
    <property type="taxonomic scope" value="Eukaryota"/>
</dbReference>
<dbReference type="FunFam" id="2.40.10.10:FF:000006">
    <property type="entry name" value="Serine proteinase stubble"/>
    <property type="match status" value="1"/>
</dbReference>
<feature type="signal peptide" evidence="6">
    <location>
        <begin position="1"/>
        <end position="24"/>
    </location>
</feature>
<evidence type="ECO:0000256" key="5">
    <source>
        <dbReference type="RuleBase" id="RU363034"/>
    </source>
</evidence>
<reference evidence="8" key="2">
    <citation type="submission" date="2015-02" db="UniProtKB">
        <authorList>
            <consortium name="EnsemblMetazoa"/>
        </authorList>
    </citation>
    <scope>IDENTIFICATION</scope>
</reference>
<dbReference type="InterPro" id="IPR033116">
    <property type="entry name" value="TRYPSIN_SER"/>
</dbReference>
<dbReference type="SUPFAM" id="SSF50494">
    <property type="entry name" value="Trypsin-like serine proteases"/>
    <property type="match status" value="1"/>
</dbReference>
<name>T1IWG7_STRMM</name>
<dbReference type="PROSITE" id="PS00134">
    <property type="entry name" value="TRYPSIN_HIS"/>
    <property type="match status" value="1"/>
</dbReference>
<dbReference type="CDD" id="cd00190">
    <property type="entry name" value="Tryp_SPc"/>
    <property type="match status" value="1"/>
</dbReference>
<keyword evidence="1 5" id="KW-0645">Protease</keyword>
<evidence type="ECO:0000256" key="2">
    <source>
        <dbReference type="ARBA" id="ARBA00022801"/>
    </source>
</evidence>
<dbReference type="STRING" id="126957.T1IWG7"/>